<sequence length="484" mass="53945">MNIWQNPRMSFKPASILQLALLGFFLAAIPLVLGLLNTKLQVDRLGEKVQQVVQASIAAVESGRLISAQALNMERSALQYLVLGDDAILSRYENQRQQFAREVQRLLSVPGDPVLAGRLEALRDNEARLYQKLLLAPARGQEQRQGLKKNEQLAGLASTIPFDVTARVSRESRRINDEIDVLRKLLLWQALVLIPVALLVAVIFSLLIANSLRRLGRAIRRLGGGELAGPIRVRGPQDVRELGEQLDWLRRRLIALQEQKTHFLHHVSHELKTPLTAIREAAELLDEEITGKLLPEQAEVVGILRENSLQLQAQVESLLNFNLALAEDKLPRRLPVDLASLVPSALKKHELTLKARSMDVKLDLQPATMIGDKDQLQAVIDNLLSNAIKYSPDGTQVSISLRRENQQLILDVLDQGWGIGETDRQHLFEPFYQGKSPSTSPVRGTGLGLSLVRRYLDLHGGTVELLDTPQGAHFRVRLPVGEEA</sequence>
<dbReference type="SUPFAM" id="SSF55874">
    <property type="entry name" value="ATPase domain of HSP90 chaperone/DNA topoisomerase II/histidine kinase"/>
    <property type="match status" value="1"/>
</dbReference>
<evidence type="ECO:0000256" key="3">
    <source>
        <dbReference type="ARBA" id="ARBA00012438"/>
    </source>
</evidence>
<dbReference type="Gene3D" id="3.30.565.10">
    <property type="entry name" value="Histidine kinase-like ATPase, C-terminal domain"/>
    <property type="match status" value="1"/>
</dbReference>
<dbReference type="PANTHER" id="PTHR43547:SF2">
    <property type="entry name" value="HYBRID SIGNAL TRANSDUCTION HISTIDINE KINASE C"/>
    <property type="match status" value="1"/>
</dbReference>
<keyword evidence="4" id="KW-0597">Phosphoprotein</keyword>
<dbReference type="FunFam" id="3.30.565.10:FF:000006">
    <property type="entry name" value="Sensor histidine kinase WalK"/>
    <property type="match status" value="1"/>
</dbReference>
<dbReference type="Proteomes" id="UP000031631">
    <property type="component" value="Chromosome"/>
</dbReference>
<dbReference type="KEGG" id="tbn:TBH_C2640"/>
<feature type="domain" description="Histidine kinase" evidence="8">
    <location>
        <begin position="266"/>
        <end position="482"/>
    </location>
</feature>
<evidence type="ECO:0000259" key="9">
    <source>
        <dbReference type="PROSITE" id="PS50885"/>
    </source>
</evidence>
<comment type="subcellular location">
    <subcellularLocation>
        <location evidence="2">Membrane</location>
    </subcellularLocation>
</comment>
<dbReference type="PROSITE" id="PS50109">
    <property type="entry name" value="HIS_KIN"/>
    <property type="match status" value="1"/>
</dbReference>
<evidence type="ECO:0000259" key="8">
    <source>
        <dbReference type="PROSITE" id="PS50109"/>
    </source>
</evidence>
<proteinExistence type="predicted"/>
<dbReference type="EMBL" id="AP012273">
    <property type="protein sequence ID" value="BAO45546.1"/>
    <property type="molecule type" value="Genomic_DNA"/>
</dbReference>
<dbReference type="PRINTS" id="PR00344">
    <property type="entry name" value="BCTRLSENSOR"/>
</dbReference>
<feature type="transmembrane region" description="Helical" evidence="7">
    <location>
        <begin position="186"/>
        <end position="212"/>
    </location>
</feature>
<organism evidence="10 11">
    <name type="scientific">Thiolapillus brandeum</name>
    <dbReference type="NCBI Taxonomy" id="1076588"/>
    <lineage>
        <taxon>Bacteria</taxon>
        <taxon>Pseudomonadati</taxon>
        <taxon>Pseudomonadota</taxon>
        <taxon>Gammaproteobacteria</taxon>
        <taxon>Chromatiales</taxon>
        <taxon>Sedimenticolaceae</taxon>
        <taxon>Thiolapillus</taxon>
    </lineage>
</organism>
<dbReference type="CDD" id="cd00075">
    <property type="entry name" value="HATPase"/>
    <property type="match status" value="1"/>
</dbReference>
<dbReference type="EC" id="2.7.13.3" evidence="3"/>
<evidence type="ECO:0000313" key="11">
    <source>
        <dbReference type="Proteomes" id="UP000031631"/>
    </source>
</evidence>
<dbReference type="InterPro" id="IPR004358">
    <property type="entry name" value="Sig_transdc_His_kin-like_C"/>
</dbReference>
<evidence type="ECO:0000256" key="2">
    <source>
        <dbReference type="ARBA" id="ARBA00004370"/>
    </source>
</evidence>
<dbReference type="GO" id="GO:0005886">
    <property type="term" value="C:plasma membrane"/>
    <property type="evidence" value="ECO:0007669"/>
    <property type="project" value="UniProtKB-ARBA"/>
</dbReference>
<dbReference type="GO" id="GO:0000155">
    <property type="term" value="F:phosphorelay sensor kinase activity"/>
    <property type="evidence" value="ECO:0007669"/>
    <property type="project" value="InterPro"/>
</dbReference>
<evidence type="ECO:0000256" key="4">
    <source>
        <dbReference type="ARBA" id="ARBA00022553"/>
    </source>
</evidence>
<evidence type="ECO:0000313" key="10">
    <source>
        <dbReference type="EMBL" id="BAO45546.1"/>
    </source>
</evidence>
<evidence type="ECO:0000256" key="7">
    <source>
        <dbReference type="SAM" id="Phobius"/>
    </source>
</evidence>
<dbReference type="SMART" id="SM00304">
    <property type="entry name" value="HAMP"/>
    <property type="match status" value="1"/>
</dbReference>
<keyword evidence="11" id="KW-1185">Reference proteome</keyword>
<dbReference type="Pfam" id="PF00672">
    <property type="entry name" value="HAMP"/>
    <property type="match status" value="1"/>
</dbReference>
<evidence type="ECO:0000256" key="5">
    <source>
        <dbReference type="ARBA" id="ARBA00022679"/>
    </source>
</evidence>
<dbReference type="InterPro" id="IPR005467">
    <property type="entry name" value="His_kinase_dom"/>
</dbReference>
<dbReference type="SMART" id="SM00387">
    <property type="entry name" value="HATPase_c"/>
    <property type="match status" value="1"/>
</dbReference>
<dbReference type="InterPro" id="IPR036890">
    <property type="entry name" value="HATPase_C_sf"/>
</dbReference>
<dbReference type="Pfam" id="PF00512">
    <property type="entry name" value="HisKA"/>
    <property type="match status" value="1"/>
</dbReference>
<dbReference type="OrthoDB" id="9804645at2"/>
<dbReference type="SUPFAM" id="SSF47384">
    <property type="entry name" value="Homodimeric domain of signal transducing histidine kinase"/>
    <property type="match status" value="1"/>
</dbReference>
<dbReference type="InterPro" id="IPR003661">
    <property type="entry name" value="HisK_dim/P_dom"/>
</dbReference>
<protein>
    <recommendedName>
        <fullName evidence="3">histidine kinase</fullName>
        <ecNumber evidence="3">2.7.13.3</ecNumber>
    </recommendedName>
</protein>
<dbReference type="PANTHER" id="PTHR43547">
    <property type="entry name" value="TWO-COMPONENT HISTIDINE KINASE"/>
    <property type="match status" value="1"/>
</dbReference>
<dbReference type="CDD" id="cd00082">
    <property type="entry name" value="HisKA"/>
    <property type="match status" value="1"/>
</dbReference>
<feature type="domain" description="HAMP" evidence="9">
    <location>
        <begin position="206"/>
        <end position="258"/>
    </location>
</feature>
<dbReference type="InterPro" id="IPR036097">
    <property type="entry name" value="HisK_dim/P_sf"/>
</dbReference>
<accession>A0A7U6JIQ6</accession>
<keyword evidence="7" id="KW-1133">Transmembrane helix</keyword>
<evidence type="ECO:0000256" key="6">
    <source>
        <dbReference type="ARBA" id="ARBA00022777"/>
    </source>
</evidence>
<dbReference type="RefSeq" id="WP_041069324.1">
    <property type="nucleotide sequence ID" value="NZ_AP012273.1"/>
</dbReference>
<dbReference type="InterPro" id="IPR003660">
    <property type="entry name" value="HAMP_dom"/>
</dbReference>
<dbReference type="Pfam" id="PF02518">
    <property type="entry name" value="HATPase_c"/>
    <property type="match status" value="1"/>
</dbReference>
<reference evidence="10 11" key="1">
    <citation type="journal article" date="2014" name="PLoS ONE">
        <title>Physiological and genomic features of a novel sulfur-oxidizing gammaproteobacterium belonging to a previously uncultivated symbiotic lineage isolated from a hydrothermal vent.</title>
        <authorList>
            <person name="Nunoura T."/>
            <person name="Takaki Y."/>
            <person name="Kazama H."/>
            <person name="Kakuta J."/>
            <person name="Shimamura S."/>
            <person name="Makita H."/>
            <person name="Hirai M."/>
            <person name="Miyazaki M."/>
            <person name="Takai K."/>
        </authorList>
    </citation>
    <scope>NUCLEOTIDE SEQUENCE [LARGE SCALE GENOMIC DNA]</scope>
    <source>
        <strain evidence="10 11">Hiromi1</strain>
    </source>
</reference>
<dbReference type="PROSITE" id="PS50885">
    <property type="entry name" value="HAMP"/>
    <property type="match status" value="1"/>
</dbReference>
<dbReference type="InterPro" id="IPR003594">
    <property type="entry name" value="HATPase_dom"/>
</dbReference>
<keyword evidence="7" id="KW-0812">Transmembrane</keyword>
<dbReference type="SMART" id="SM00388">
    <property type="entry name" value="HisKA"/>
    <property type="match status" value="1"/>
</dbReference>
<name>A0A7U6JIQ6_9GAMM</name>
<keyword evidence="7" id="KW-0472">Membrane</keyword>
<dbReference type="Gene3D" id="6.10.340.10">
    <property type="match status" value="1"/>
</dbReference>
<gene>
    <name evidence="10" type="ORF">TBH_C2640</name>
</gene>
<comment type="catalytic activity">
    <reaction evidence="1">
        <text>ATP + protein L-histidine = ADP + protein N-phospho-L-histidine.</text>
        <dbReference type="EC" id="2.7.13.3"/>
    </reaction>
</comment>
<dbReference type="AlphaFoldDB" id="A0A7U6JIQ6"/>
<keyword evidence="6 10" id="KW-0418">Kinase</keyword>
<keyword evidence="5 10" id="KW-0808">Transferase</keyword>
<evidence type="ECO:0000256" key="1">
    <source>
        <dbReference type="ARBA" id="ARBA00000085"/>
    </source>
</evidence>
<dbReference type="Gene3D" id="1.10.287.130">
    <property type="match status" value="1"/>
</dbReference>